<dbReference type="SUPFAM" id="SSF50630">
    <property type="entry name" value="Acid proteases"/>
    <property type="match status" value="1"/>
</dbReference>
<gene>
    <name evidence="1" type="ORF">CMV_029546</name>
</gene>
<reference evidence="1" key="1">
    <citation type="submission" date="2020-03" db="EMBL/GenBank/DDBJ databases">
        <title>Castanea mollissima Vanexum genome sequencing.</title>
        <authorList>
            <person name="Staton M."/>
        </authorList>
    </citation>
    <scope>NUCLEOTIDE SEQUENCE</scope>
    <source>
        <tissue evidence="1">Leaf</tissue>
    </source>
</reference>
<dbReference type="OrthoDB" id="1738459at2759"/>
<dbReference type="Gene3D" id="2.40.70.10">
    <property type="entry name" value="Acid Proteases"/>
    <property type="match status" value="1"/>
</dbReference>
<accession>A0A8J4Q6N4</accession>
<dbReference type="InterPro" id="IPR021109">
    <property type="entry name" value="Peptidase_aspartic_dom_sf"/>
</dbReference>
<dbReference type="EMBL" id="JRKL02012734">
    <property type="protein sequence ID" value="KAF3943942.1"/>
    <property type="molecule type" value="Genomic_DNA"/>
</dbReference>
<dbReference type="PANTHER" id="PTHR33240:SF15">
    <property type="entry name" value="GAG-PRO-LIKE PROTEIN"/>
    <property type="match status" value="1"/>
</dbReference>
<name>A0A8J4Q6N4_9ROSI</name>
<dbReference type="CDD" id="cd00303">
    <property type="entry name" value="retropepsin_like"/>
    <property type="match status" value="1"/>
</dbReference>
<dbReference type="Proteomes" id="UP000737018">
    <property type="component" value="Unassembled WGS sequence"/>
</dbReference>
<keyword evidence="2" id="KW-1185">Reference proteome</keyword>
<proteinExistence type="predicted"/>
<dbReference type="AlphaFoldDB" id="A0A8J4Q6N4"/>
<evidence type="ECO:0000313" key="2">
    <source>
        <dbReference type="Proteomes" id="UP000737018"/>
    </source>
</evidence>
<protein>
    <recommendedName>
        <fullName evidence="3">Peptidase A2 domain-containing protein</fullName>
    </recommendedName>
</protein>
<comment type="caution">
    <text evidence="1">The sequence shown here is derived from an EMBL/GenBank/DDBJ whole genome shotgun (WGS) entry which is preliminary data.</text>
</comment>
<dbReference type="PANTHER" id="PTHR33240">
    <property type="entry name" value="OS08G0508500 PROTEIN"/>
    <property type="match status" value="1"/>
</dbReference>
<evidence type="ECO:0000313" key="1">
    <source>
        <dbReference type="EMBL" id="KAF3943942.1"/>
    </source>
</evidence>
<organism evidence="1 2">
    <name type="scientific">Castanea mollissima</name>
    <name type="common">Chinese chestnut</name>
    <dbReference type="NCBI Taxonomy" id="60419"/>
    <lineage>
        <taxon>Eukaryota</taxon>
        <taxon>Viridiplantae</taxon>
        <taxon>Streptophyta</taxon>
        <taxon>Embryophyta</taxon>
        <taxon>Tracheophyta</taxon>
        <taxon>Spermatophyta</taxon>
        <taxon>Magnoliopsida</taxon>
        <taxon>eudicotyledons</taxon>
        <taxon>Gunneridae</taxon>
        <taxon>Pentapetalae</taxon>
        <taxon>rosids</taxon>
        <taxon>fabids</taxon>
        <taxon>Fagales</taxon>
        <taxon>Fagaceae</taxon>
        <taxon>Castanea</taxon>
    </lineage>
</organism>
<sequence>MYKSQEPRQTPESSNDALLNKEKEFKAEIQQKGGILTSKYVKTSPSAIRLIGNETSMQRAKSGSNMQQRMFESKQFAQAKMVQDLSKKENQELVRQDHKKLERCTNDLGSNRMDDNAVTVYIARKPKNEIKEKEIEMQEEKLAEIETEEKNEGIINSIIPVEEIKGNKFLQELGDANMMEGLEDIEGWDDLEAFNEFGEELELEQKNFSNVECNVITLPIEFMAKQNLPEDEERNSKGSNAQGACHILLTDEEMENLEPKAEAELEFPPGKIIFEKPSKRMSQHLKPLFIKVHIDGIPINRVLVDNGAAVNIFPWGMLKKINKIEADLIRSDVLVSGFASESTKTRGIIPVELKVGNKISNVAFFVVHTKAAYNALLGREWIHSNWVIPSSLHQSLMFWNADNSVEMMKADNRPFEACNNTIDAQLYNKNVGILKLTGFDYNGKPTKVEMAREQSYSVGEDVTNQEIGKEWLDDNIVEPKMPNIVKEPVSDE</sequence>
<evidence type="ECO:0008006" key="3">
    <source>
        <dbReference type="Google" id="ProtNLM"/>
    </source>
</evidence>